<proteinExistence type="predicted"/>
<dbReference type="EMBL" id="BAQP01000140">
    <property type="protein sequence ID" value="GBQ25361.1"/>
    <property type="molecule type" value="Genomic_DNA"/>
</dbReference>
<comment type="caution">
    <text evidence="1">The sequence shown here is derived from an EMBL/GenBank/DDBJ whole genome shotgun (WGS) entry which is preliminary data.</text>
</comment>
<dbReference type="Proteomes" id="UP001060895">
    <property type="component" value="Unassembled WGS sequence"/>
</dbReference>
<evidence type="ECO:0000313" key="2">
    <source>
        <dbReference type="Proteomes" id="UP001060895"/>
    </source>
</evidence>
<sequence length="99" mass="10304">MHHSDLDPAGAASVLDVDAAELAGQFFLYAGDAAGSHGGRTLFACGEPARGSAARRGAGLMVSVRAGSEREAFNAASFMGWLELRWSRKIGQGVKLIPT</sequence>
<protein>
    <recommendedName>
        <fullName evidence="3">YCII-related domain-containing protein</fullName>
    </recommendedName>
</protein>
<name>A0ABQ0P7N1_9PROT</name>
<gene>
    <name evidence="1" type="ORF">AA12717_2039</name>
</gene>
<reference evidence="1" key="1">
    <citation type="submission" date="2013-04" db="EMBL/GenBank/DDBJ databases">
        <title>The genome sequencing project of 58 acetic acid bacteria.</title>
        <authorList>
            <person name="Okamoto-Kainuma A."/>
            <person name="Ishikawa M."/>
            <person name="Umino S."/>
            <person name="Koizumi Y."/>
            <person name="Shiwa Y."/>
            <person name="Yoshikawa H."/>
            <person name="Matsutani M."/>
            <person name="Matsushita K."/>
        </authorList>
    </citation>
    <scope>NUCLEOTIDE SEQUENCE</scope>
    <source>
        <strain evidence="1">DSM 12717</strain>
    </source>
</reference>
<keyword evidence="2" id="KW-1185">Reference proteome</keyword>
<evidence type="ECO:0008006" key="3">
    <source>
        <dbReference type="Google" id="ProtNLM"/>
    </source>
</evidence>
<evidence type="ECO:0000313" key="1">
    <source>
        <dbReference type="EMBL" id="GBQ25361.1"/>
    </source>
</evidence>
<accession>A0ABQ0P7N1</accession>
<organism evidence="1 2">
    <name type="scientific">Gluconacetobacter sacchari DSM 12717</name>
    <dbReference type="NCBI Taxonomy" id="1307940"/>
    <lineage>
        <taxon>Bacteria</taxon>
        <taxon>Pseudomonadati</taxon>
        <taxon>Pseudomonadota</taxon>
        <taxon>Alphaproteobacteria</taxon>
        <taxon>Acetobacterales</taxon>
        <taxon>Acetobacteraceae</taxon>
        <taxon>Gluconacetobacter</taxon>
    </lineage>
</organism>